<dbReference type="Pfam" id="PF01135">
    <property type="entry name" value="PCMT"/>
    <property type="match status" value="1"/>
</dbReference>
<evidence type="ECO:0000256" key="2">
    <source>
        <dbReference type="ARBA" id="ARBA00005369"/>
    </source>
</evidence>
<dbReference type="PANTHER" id="PTHR11579">
    <property type="entry name" value="PROTEIN-L-ISOASPARTATE O-METHYLTRANSFERASE"/>
    <property type="match status" value="1"/>
</dbReference>
<name>A0A4Q2UCU0_9HYPH</name>
<evidence type="ECO:0000256" key="6">
    <source>
        <dbReference type="ARBA" id="ARBA00022603"/>
    </source>
</evidence>
<reference evidence="12 13" key="2">
    <citation type="submission" date="2019-02" db="EMBL/GenBank/DDBJ databases">
        <title>'Lichenibacterium ramalinii' gen. nov. sp. nov., 'Lichenibacterium minor' gen. nov. sp. nov.</title>
        <authorList>
            <person name="Pankratov T."/>
        </authorList>
    </citation>
    <scope>NUCLEOTIDE SEQUENCE [LARGE SCALE GENOMIC DNA]</scope>
    <source>
        <strain evidence="12 13">RmlP026</strain>
    </source>
</reference>
<proteinExistence type="inferred from homology"/>
<evidence type="ECO:0000256" key="11">
    <source>
        <dbReference type="ARBA" id="ARBA00031350"/>
    </source>
</evidence>
<keyword evidence="7 12" id="KW-0808">Transferase</keyword>
<dbReference type="Proteomes" id="UP000290759">
    <property type="component" value="Unassembled WGS sequence"/>
</dbReference>
<sequence>MTGRFRERDDGMTIDDLAVVRRAYAKQVLAAAAVADASLMRALAETERERFLGPGPWKLMRFGGNYVETPDADPVYLYTDDLVAIDAARGLNNGQPSFLSKLIHAARIRPGDHVVHVGTGTGYYTALMRCLAGPHGCVTGIEVDPGLAARAADNLAGYPGATVLAGDGGDTDFAPADVVFVNAGAVRPAPAWLDRLKDGGRLVLPLTVHGGDTGTRGAVFLVTRRGGAFEARHVSPTRIFPCIGGREPDGEARLADAFARGGGMDVTALHRRAPKRGDRLWLDGGDWCLTTG</sequence>
<evidence type="ECO:0000256" key="8">
    <source>
        <dbReference type="ARBA" id="ARBA00022691"/>
    </source>
</evidence>
<dbReference type="GO" id="GO:0032259">
    <property type="term" value="P:methylation"/>
    <property type="evidence" value="ECO:0007669"/>
    <property type="project" value="UniProtKB-KW"/>
</dbReference>
<evidence type="ECO:0000256" key="9">
    <source>
        <dbReference type="ARBA" id="ARBA00030757"/>
    </source>
</evidence>
<accession>A0A4Q2UCU0</accession>
<comment type="similarity">
    <text evidence="2">Belongs to the methyltransferase superfamily. L-isoaspartyl/D-aspartyl protein methyltransferase family.</text>
</comment>
<dbReference type="SUPFAM" id="SSF53335">
    <property type="entry name" value="S-adenosyl-L-methionine-dependent methyltransferases"/>
    <property type="match status" value="1"/>
</dbReference>
<dbReference type="PANTHER" id="PTHR11579:SF0">
    <property type="entry name" value="PROTEIN-L-ISOASPARTATE(D-ASPARTATE) O-METHYLTRANSFERASE"/>
    <property type="match status" value="1"/>
</dbReference>
<evidence type="ECO:0000256" key="1">
    <source>
        <dbReference type="ARBA" id="ARBA00004496"/>
    </source>
</evidence>
<dbReference type="GO" id="GO:0005737">
    <property type="term" value="C:cytoplasm"/>
    <property type="evidence" value="ECO:0007669"/>
    <property type="project" value="UniProtKB-SubCell"/>
</dbReference>
<gene>
    <name evidence="12" type="ORF">D3273_05545</name>
</gene>
<reference evidence="12 13" key="1">
    <citation type="submission" date="2018-12" db="EMBL/GenBank/DDBJ databases">
        <authorList>
            <person name="Grouzdev D.S."/>
            <person name="Krutkina M.S."/>
        </authorList>
    </citation>
    <scope>NUCLEOTIDE SEQUENCE [LARGE SCALE GENOMIC DNA]</scope>
    <source>
        <strain evidence="12 13">RmlP026</strain>
    </source>
</reference>
<keyword evidence="5" id="KW-0963">Cytoplasm</keyword>
<evidence type="ECO:0000313" key="12">
    <source>
        <dbReference type="EMBL" id="RYC32926.1"/>
    </source>
</evidence>
<dbReference type="AlphaFoldDB" id="A0A4Q2UCU0"/>
<evidence type="ECO:0000256" key="5">
    <source>
        <dbReference type="ARBA" id="ARBA00022490"/>
    </source>
</evidence>
<dbReference type="Gene3D" id="3.40.50.150">
    <property type="entry name" value="Vaccinia Virus protein VP39"/>
    <property type="match status" value="1"/>
</dbReference>
<evidence type="ECO:0000256" key="10">
    <source>
        <dbReference type="ARBA" id="ARBA00031323"/>
    </source>
</evidence>
<dbReference type="GO" id="GO:0004719">
    <property type="term" value="F:protein-L-isoaspartate (D-aspartate) O-methyltransferase activity"/>
    <property type="evidence" value="ECO:0007669"/>
    <property type="project" value="UniProtKB-EC"/>
</dbReference>
<dbReference type="InterPro" id="IPR029063">
    <property type="entry name" value="SAM-dependent_MTases_sf"/>
</dbReference>
<organism evidence="12 13">
    <name type="scientific">Lichenibacterium minor</name>
    <dbReference type="NCBI Taxonomy" id="2316528"/>
    <lineage>
        <taxon>Bacteria</taxon>
        <taxon>Pseudomonadati</taxon>
        <taxon>Pseudomonadota</taxon>
        <taxon>Alphaproteobacteria</taxon>
        <taxon>Hyphomicrobiales</taxon>
        <taxon>Lichenihabitantaceae</taxon>
        <taxon>Lichenibacterium</taxon>
    </lineage>
</organism>
<comment type="subcellular location">
    <subcellularLocation>
        <location evidence="1">Cytoplasm</location>
    </subcellularLocation>
</comment>
<dbReference type="CDD" id="cd02440">
    <property type="entry name" value="AdoMet_MTases"/>
    <property type="match status" value="1"/>
</dbReference>
<dbReference type="EMBL" id="QYBB01000004">
    <property type="protein sequence ID" value="RYC32926.1"/>
    <property type="molecule type" value="Genomic_DNA"/>
</dbReference>
<protein>
    <recommendedName>
        <fullName evidence="4">Protein-L-isoaspartate O-methyltransferase</fullName>
        <ecNumber evidence="3">2.1.1.77</ecNumber>
    </recommendedName>
    <alternativeName>
        <fullName evidence="11">L-isoaspartyl protein carboxyl methyltransferase</fullName>
    </alternativeName>
    <alternativeName>
        <fullName evidence="9">Protein L-isoaspartyl methyltransferase</fullName>
    </alternativeName>
    <alternativeName>
        <fullName evidence="10">Protein-beta-aspartate methyltransferase</fullName>
    </alternativeName>
</protein>
<evidence type="ECO:0000256" key="7">
    <source>
        <dbReference type="ARBA" id="ARBA00022679"/>
    </source>
</evidence>
<evidence type="ECO:0000256" key="4">
    <source>
        <dbReference type="ARBA" id="ARBA00013346"/>
    </source>
</evidence>
<dbReference type="InterPro" id="IPR000682">
    <property type="entry name" value="PCMT"/>
</dbReference>
<keyword evidence="13" id="KW-1185">Reference proteome</keyword>
<evidence type="ECO:0000313" key="13">
    <source>
        <dbReference type="Proteomes" id="UP000290759"/>
    </source>
</evidence>
<dbReference type="OrthoDB" id="9807766at2"/>
<keyword evidence="6 12" id="KW-0489">Methyltransferase</keyword>
<comment type="caution">
    <text evidence="12">The sequence shown here is derived from an EMBL/GenBank/DDBJ whole genome shotgun (WGS) entry which is preliminary data.</text>
</comment>
<dbReference type="EC" id="2.1.1.77" evidence="3"/>
<keyword evidence="8" id="KW-0949">S-adenosyl-L-methionine</keyword>
<evidence type="ECO:0000256" key="3">
    <source>
        <dbReference type="ARBA" id="ARBA00011890"/>
    </source>
</evidence>